<reference evidence="5" key="1">
    <citation type="journal article" date="2011" name="Proc. Natl. Acad. Sci. U.S.A.">
        <title>Obligate biotrophy features unraveled by the genomic analysis of rust fungi.</title>
        <authorList>
            <person name="Duplessis S."/>
            <person name="Cuomo C.A."/>
            <person name="Lin Y.-C."/>
            <person name="Aerts A."/>
            <person name="Tisserant E."/>
            <person name="Veneault-Fourrey C."/>
            <person name="Joly D.L."/>
            <person name="Hacquard S."/>
            <person name="Amselem J."/>
            <person name="Cantarel B.L."/>
            <person name="Chiu R."/>
            <person name="Coutinho P.M."/>
            <person name="Feau N."/>
            <person name="Field M."/>
            <person name="Frey P."/>
            <person name="Gelhaye E."/>
            <person name="Goldberg J."/>
            <person name="Grabherr M.G."/>
            <person name="Kodira C.D."/>
            <person name="Kohler A."/>
            <person name="Kuees U."/>
            <person name="Lindquist E.A."/>
            <person name="Lucas S.M."/>
            <person name="Mago R."/>
            <person name="Mauceli E."/>
            <person name="Morin E."/>
            <person name="Murat C."/>
            <person name="Pangilinan J.L."/>
            <person name="Park R."/>
            <person name="Pearson M."/>
            <person name="Quesneville H."/>
            <person name="Rouhier N."/>
            <person name="Sakthikumar S."/>
            <person name="Salamov A.A."/>
            <person name="Schmutz J."/>
            <person name="Selles B."/>
            <person name="Shapiro H."/>
            <person name="Tanguay P."/>
            <person name="Tuskan G.A."/>
            <person name="Henrissat B."/>
            <person name="Van de Peer Y."/>
            <person name="Rouze P."/>
            <person name="Ellis J.G."/>
            <person name="Dodds P.N."/>
            <person name="Schein J.E."/>
            <person name="Zhong S."/>
            <person name="Hamelin R.C."/>
            <person name="Grigoriev I.V."/>
            <person name="Szabo L.J."/>
            <person name="Martin F."/>
        </authorList>
    </citation>
    <scope>NUCLEOTIDE SEQUENCE [LARGE SCALE GENOMIC DNA]</scope>
    <source>
        <strain evidence="5">98AG31 / pathotype 3-4-7</strain>
    </source>
</reference>
<dbReference type="Proteomes" id="UP000001072">
    <property type="component" value="Unassembled WGS sequence"/>
</dbReference>
<gene>
    <name evidence="4" type="ORF">MELLADRAFT_86717</name>
</gene>
<feature type="region of interest" description="Disordered" evidence="2">
    <location>
        <begin position="233"/>
        <end position="282"/>
    </location>
</feature>
<sequence>MPNLQSYSIQSQQHPSLKSPNRLIPRKSRQIPTFNLILVGSIETGKTSFLKTILATFGISLDSVTTTTTHGGIQHHSIGTVPGLNGDRIALTIIDTPSLDLLSNDELKVEHQVNEILRCLESKFEHTLNHEQQVKREPIRFTDSHVHCCLYFLNPTIIESAQRASQSDTPNLYQSSRISMSKMELRAMKRIGKRSNVLPVIGRSDELTIQQLTNIRTWLRTEMKQSGLDLSLFTGSSEETDDSEGSDEPEAITTSSSISSSDSQNPEATANPLKTRRKSLSVTASLSHHKRIQCTLTLSRSEEALFNLIPLSLINPESLHVLSNEELMGLNKLNPIDPHLHSIDPNRFSGPNLSRQFRWGTLNVLDPLHCELVLLRAVLFGTHFSKLKESTRLEKKKFF</sequence>
<feature type="compositionally biased region" description="Polar residues" evidence="2">
    <location>
        <begin position="1"/>
        <end position="19"/>
    </location>
</feature>
<dbReference type="GO" id="GO:0005525">
    <property type="term" value="F:GTP binding"/>
    <property type="evidence" value="ECO:0007669"/>
    <property type="project" value="UniProtKB-KW"/>
</dbReference>
<dbReference type="eggNOG" id="KOG1547">
    <property type="taxonomic scope" value="Eukaryota"/>
</dbReference>
<dbReference type="PANTHER" id="PTHR18884">
    <property type="entry name" value="SEPTIN"/>
    <property type="match status" value="1"/>
</dbReference>
<dbReference type="InterPro" id="IPR027417">
    <property type="entry name" value="P-loop_NTPase"/>
</dbReference>
<dbReference type="RefSeq" id="XP_007403503.1">
    <property type="nucleotide sequence ID" value="XM_007403441.1"/>
</dbReference>
<keyword evidence="5" id="KW-1185">Reference proteome</keyword>
<dbReference type="PROSITE" id="PS51719">
    <property type="entry name" value="G_SEPTIN"/>
    <property type="match status" value="1"/>
</dbReference>
<dbReference type="InterPro" id="IPR030379">
    <property type="entry name" value="G_SEPTIN_dom"/>
</dbReference>
<dbReference type="AlphaFoldDB" id="F4R347"/>
<keyword evidence="1" id="KW-0547">Nucleotide-binding</keyword>
<dbReference type="STRING" id="747676.F4R347"/>
<dbReference type="EMBL" id="GL883090">
    <property type="protein sequence ID" value="EGG12565.1"/>
    <property type="molecule type" value="Genomic_DNA"/>
</dbReference>
<feature type="compositionally biased region" description="Acidic residues" evidence="2">
    <location>
        <begin position="238"/>
        <end position="250"/>
    </location>
</feature>
<dbReference type="InParanoid" id="F4R347"/>
<evidence type="ECO:0000259" key="3">
    <source>
        <dbReference type="PROSITE" id="PS51719"/>
    </source>
</evidence>
<protein>
    <recommendedName>
        <fullName evidence="3">Septin-type G domain-containing protein</fullName>
    </recommendedName>
</protein>
<dbReference type="Pfam" id="PF00735">
    <property type="entry name" value="Septin"/>
    <property type="match status" value="2"/>
</dbReference>
<evidence type="ECO:0000313" key="4">
    <source>
        <dbReference type="EMBL" id="EGG12565.1"/>
    </source>
</evidence>
<proteinExistence type="inferred from homology"/>
<organism evidence="5">
    <name type="scientific">Melampsora larici-populina (strain 98AG31 / pathotype 3-4-7)</name>
    <name type="common">Poplar leaf rust fungus</name>
    <dbReference type="NCBI Taxonomy" id="747676"/>
    <lineage>
        <taxon>Eukaryota</taxon>
        <taxon>Fungi</taxon>
        <taxon>Dikarya</taxon>
        <taxon>Basidiomycota</taxon>
        <taxon>Pucciniomycotina</taxon>
        <taxon>Pucciniomycetes</taxon>
        <taxon>Pucciniales</taxon>
        <taxon>Melampsoraceae</taxon>
        <taxon>Melampsora</taxon>
    </lineage>
</organism>
<evidence type="ECO:0000256" key="2">
    <source>
        <dbReference type="SAM" id="MobiDB-lite"/>
    </source>
</evidence>
<dbReference type="HOGENOM" id="CLU_690936_0_0_1"/>
<dbReference type="VEuPathDB" id="FungiDB:MELLADRAFT_86717"/>
<keyword evidence="1" id="KW-0342">GTP-binding</keyword>
<evidence type="ECO:0000313" key="5">
    <source>
        <dbReference type="Proteomes" id="UP000001072"/>
    </source>
</evidence>
<feature type="region of interest" description="Disordered" evidence="2">
    <location>
        <begin position="1"/>
        <end position="24"/>
    </location>
</feature>
<accession>F4R347</accession>
<name>F4R347_MELLP</name>
<feature type="compositionally biased region" description="Low complexity" evidence="2">
    <location>
        <begin position="252"/>
        <end position="263"/>
    </location>
</feature>
<feature type="domain" description="Septin-type G" evidence="3">
    <location>
        <begin position="30"/>
        <end position="399"/>
    </location>
</feature>
<dbReference type="Gene3D" id="3.40.50.300">
    <property type="entry name" value="P-loop containing nucleotide triphosphate hydrolases"/>
    <property type="match status" value="1"/>
</dbReference>
<comment type="similarity">
    <text evidence="1">Belongs to the TRAFAC class TrmE-Era-EngA-EngB-Septin-like GTPase superfamily. Septin GTPase family.</text>
</comment>
<dbReference type="KEGG" id="mlr:MELLADRAFT_86717"/>
<evidence type="ECO:0000256" key="1">
    <source>
        <dbReference type="RuleBase" id="RU004560"/>
    </source>
</evidence>
<dbReference type="OrthoDB" id="10261408at2759"/>
<dbReference type="SUPFAM" id="SSF52540">
    <property type="entry name" value="P-loop containing nucleoside triphosphate hydrolases"/>
    <property type="match status" value="1"/>
</dbReference>
<dbReference type="GeneID" id="18934277"/>